<feature type="region of interest" description="Disordered" evidence="8">
    <location>
        <begin position="576"/>
        <end position="778"/>
    </location>
</feature>
<keyword evidence="5" id="KW-0493">Microtubule</keyword>
<feature type="domain" description="TOG" evidence="9">
    <location>
        <begin position="1"/>
        <end position="240"/>
    </location>
</feature>
<feature type="domain" description="TOG" evidence="9">
    <location>
        <begin position="279"/>
        <end position="520"/>
    </location>
</feature>
<feature type="compositionally biased region" description="Polar residues" evidence="8">
    <location>
        <begin position="637"/>
        <end position="651"/>
    </location>
</feature>
<feature type="compositionally biased region" description="Polar residues" evidence="8">
    <location>
        <begin position="719"/>
        <end position="748"/>
    </location>
</feature>
<feature type="region of interest" description="Disordered" evidence="8">
    <location>
        <begin position="238"/>
        <end position="270"/>
    </location>
</feature>
<dbReference type="InterPro" id="IPR034085">
    <property type="entry name" value="TOG"/>
</dbReference>
<evidence type="ECO:0000313" key="10">
    <source>
        <dbReference type="EMBL" id="KAL1887477.1"/>
    </source>
</evidence>
<keyword evidence="6" id="KW-0131">Cell cycle</keyword>
<dbReference type="Gene3D" id="1.25.10.10">
    <property type="entry name" value="Leucine-rich Repeat Variant"/>
    <property type="match status" value="3"/>
</dbReference>
<feature type="region of interest" description="Disordered" evidence="8">
    <location>
        <begin position="852"/>
        <end position="871"/>
    </location>
</feature>
<dbReference type="InterPro" id="IPR024395">
    <property type="entry name" value="CLASP_N_dom"/>
</dbReference>
<comment type="similarity">
    <text evidence="2">Belongs to the CLASP family.</text>
</comment>
<keyword evidence="11" id="KW-1185">Reference proteome</keyword>
<name>A0ABR3YGY1_9PEZI</name>
<organism evidence="10 11">
    <name type="scientific">Ceratocystis pirilliformis</name>
    <dbReference type="NCBI Taxonomy" id="259994"/>
    <lineage>
        <taxon>Eukaryota</taxon>
        <taxon>Fungi</taxon>
        <taxon>Dikarya</taxon>
        <taxon>Ascomycota</taxon>
        <taxon>Pezizomycotina</taxon>
        <taxon>Sordariomycetes</taxon>
        <taxon>Hypocreomycetidae</taxon>
        <taxon>Microascales</taxon>
        <taxon>Ceratocystidaceae</taxon>
        <taxon>Ceratocystis</taxon>
    </lineage>
</organism>
<comment type="caution">
    <text evidence="10">The sequence shown here is derived from an EMBL/GenBank/DDBJ whole genome shotgun (WGS) entry which is preliminary data.</text>
</comment>
<feature type="compositionally biased region" description="Polar residues" evidence="8">
    <location>
        <begin position="253"/>
        <end position="270"/>
    </location>
</feature>
<dbReference type="PANTHER" id="PTHR21567">
    <property type="entry name" value="CLASP"/>
    <property type="match status" value="1"/>
</dbReference>
<protein>
    <submittedName>
        <fullName evidence="10">Suppressor of tub2 mutation</fullName>
    </submittedName>
</protein>
<feature type="compositionally biased region" description="Low complexity" evidence="8">
    <location>
        <begin position="576"/>
        <end position="587"/>
    </location>
</feature>
<dbReference type="Proteomes" id="UP001583280">
    <property type="component" value="Unassembled WGS sequence"/>
</dbReference>
<comment type="subunit">
    <text evidence="3">Interacts with microtubules.</text>
</comment>
<dbReference type="SMART" id="SM01349">
    <property type="entry name" value="TOG"/>
    <property type="match status" value="3"/>
</dbReference>
<feature type="region of interest" description="Disordered" evidence="8">
    <location>
        <begin position="514"/>
        <end position="534"/>
    </location>
</feature>
<evidence type="ECO:0000259" key="9">
    <source>
        <dbReference type="SMART" id="SM01349"/>
    </source>
</evidence>
<dbReference type="Pfam" id="PF12348">
    <property type="entry name" value="CLASP_N"/>
    <property type="match status" value="2"/>
</dbReference>
<accession>A0ABR3YGY1</accession>
<keyword evidence="6" id="KW-0498">Mitosis</keyword>
<gene>
    <name evidence="10" type="primary">STU1</name>
    <name evidence="10" type="ORF">Cpir12675_006533</name>
</gene>
<comment type="subcellular location">
    <subcellularLocation>
        <location evidence="1">Cytoplasm</location>
        <location evidence="1">Cytoskeleton</location>
        <location evidence="1">Spindle</location>
    </subcellularLocation>
</comment>
<evidence type="ECO:0000256" key="4">
    <source>
        <dbReference type="ARBA" id="ARBA00022618"/>
    </source>
</evidence>
<reference evidence="10 11" key="1">
    <citation type="journal article" date="2024" name="IMA Fungus">
        <title>IMA Genome - F19 : A genome assembly and annotation guide to empower mycologists, including annotated draft genome sequences of Ceratocystis pirilliformis, Diaporthe australafricana, Fusarium ophioides, Paecilomyces lecythidis, and Sporothrix stenoceras.</title>
        <authorList>
            <person name="Aylward J."/>
            <person name="Wilson A.M."/>
            <person name="Visagie C.M."/>
            <person name="Spraker J."/>
            <person name="Barnes I."/>
            <person name="Buitendag C."/>
            <person name="Ceriani C."/>
            <person name="Del Mar Angel L."/>
            <person name="du Plessis D."/>
            <person name="Fuchs T."/>
            <person name="Gasser K."/>
            <person name="Kramer D."/>
            <person name="Li W."/>
            <person name="Munsamy K."/>
            <person name="Piso A."/>
            <person name="Price J.L."/>
            <person name="Sonnekus B."/>
            <person name="Thomas C."/>
            <person name="van der Nest A."/>
            <person name="van Dijk A."/>
            <person name="van Heerden A."/>
            <person name="van Vuuren N."/>
            <person name="Yilmaz N."/>
            <person name="Duong T.A."/>
            <person name="van der Merwe N.A."/>
            <person name="Wingfield M.J."/>
            <person name="Wingfield B.D."/>
        </authorList>
    </citation>
    <scope>NUCLEOTIDE SEQUENCE [LARGE SCALE GENOMIC DNA]</scope>
    <source>
        <strain evidence="10 11">CMW 12675</strain>
    </source>
</reference>
<evidence type="ECO:0000256" key="8">
    <source>
        <dbReference type="SAM" id="MobiDB-lite"/>
    </source>
</evidence>
<dbReference type="InterPro" id="IPR011989">
    <property type="entry name" value="ARM-like"/>
</dbReference>
<sequence>MAPVMPEKLTDEFVAELLNLLRSDVYVDFKVSQVTYTKSSIKQFNVPDTCTPALFEALRLASLSPHATLSIAGFTALNHLFTRLLRQESKLLAKEAPKNLSLVIERLGDQKEKLRALANQILVNIYPVAPVDVERFVRNIAMSGKNVRAKEAALNWLLHMHQETGIPFRNYVPDLMDLLEDADPGVRETAKGTVIELFKNAPNRAKSDLKRQLKNCKVRPAIEQAIVKALIPTIGSEATSEEQPRANLAPSISMPSLSSDRPVTPGNIETNSESLEPIYVNTVRELDDMFKEMLLYFDGRESEQNWLKREQSISKLRQLIVGNVPSDFQDQFLVGLKSLLDAIVKAITSLRTSLSKEGCALVQDAASVFGPGIDPLVEILLQTLIKLCAATKKIASQQANTSVEAIISRVTYSNRIMQHIWGASQDKNVQPRLYSTSWLKIMLTKEGYHKSHIEHTGGLDIIEKCLKKGLNDANPGVRERSRGTYWLFFSMWPARAEAVMEGLDSTAQKLLAKDPANPNAGGNTTTAKPGMGLSKSTMSARTTLRETMLAQKKAAALAAKKEPISRPGSAMAHLGATRSTAPSASAPTPVPAPPTRSRGVDVTTAVGPGGMSVAPVRPRRKAPEMTARPATAGPYSFRSNEQPPAQEQSALSEPRSKPVAPAKSASSQMSQQQTSPRRTLPRPRSVHGNYVSEPVHSPTRVARSPTRLSPSRLPSPTRNSFQSPTRASYQSPTRDSTSQPVTPRQSPSKMRAALSPSGATMLTPPKFKVTTSSVSPKTDLPLREVPTLKEALNLSSSVHHEHEKSHALANAFASVPKSTETSAIHEQASTLMADAPSQKPPVANVVQVYEDPAEQQQTHRASPASSAGPVLADKHMNADTAPLSIANAQDMMESDKAKVNARLLDSGITRVKTKTLDVHGFRKLQSLLREKAVFTDGKFDSLLLSLFQYLEDPLPSIAADKAQDVKAQVLATIKLLLKNNKPSFQPHVSRALEAIMATRSTCDARTHIVSGLEALADDLVVLGSAPALVNSLVALLNTSCSWDASVASAGMRCLSTGLHVLTTVLARHPSYIPGADGELPELAGLAGRCLESKESAVRMGAVQLCVAVHARVGEEKFWEALKDVQDDPKSLITYYIVKRQRDGSE</sequence>
<evidence type="ECO:0000313" key="11">
    <source>
        <dbReference type="Proteomes" id="UP001583280"/>
    </source>
</evidence>
<evidence type="ECO:0000256" key="1">
    <source>
        <dbReference type="ARBA" id="ARBA00004186"/>
    </source>
</evidence>
<dbReference type="EMBL" id="JAWDJO010000316">
    <property type="protein sequence ID" value="KAL1887477.1"/>
    <property type="molecule type" value="Genomic_DNA"/>
</dbReference>
<evidence type="ECO:0000256" key="7">
    <source>
        <dbReference type="ARBA" id="ARBA00024889"/>
    </source>
</evidence>
<feature type="compositionally biased region" description="Polar residues" evidence="8">
    <location>
        <begin position="854"/>
        <end position="865"/>
    </location>
</feature>
<feature type="domain" description="TOG" evidence="9">
    <location>
        <begin position="884"/>
        <end position="1145"/>
    </location>
</feature>
<dbReference type="InterPro" id="IPR016024">
    <property type="entry name" value="ARM-type_fold"/>
</dbReference>
<comment type="function">
    <text evidence="7">Microtubule binding protein that promotes the stabilization of dynamic microtubules. Required for mitotic spindle formation.</text>
</comment>
<evidence type="ECO:0000256" key="5">
    <source>
        <dbReference type="ARBA" id="ARBA00022701"/>
    </source>
</evidence>
<feature type="compositionally biased region" description="Low complexity" evidence="8">
    <location>
        <begin position="657"/>
        <end position="678"/>
    </location>
</feature>
<keyword evidence="4" id="KW-0132">Cell division</keyword>
<dbReference type="SUPFAM" id="SSF48371">
    <property type="entry name" value="ARM repeat"/>
    <property type="match status" value="1"/>
</dbReference>
<feature type="compositionally biased region" description="Low complexity" evidence="8">
    <location>
        <begin position="703"/>
        <end position="718"/>
    </location>
</feature>
<evidence type="ECO:0000256" key="2">
    <source>
        <dbReference type="ARBA" id="ARBA00009549"/>
    </source>
</evidence>
<proteinExistence type="inferred from homology"/>
<evidence type="ECO:0000256" key="6">
    <source>
        <dbReference type="ARBA" id="ARBA00022776"/>
    </source>
</evidence>
<dbReference type="PANTHER" id="PTHR21567:SF9">
    <property type="entry name" value="CLIP-ASSOCIATING PROTEIN"/>
    <property type="match status" value="1"/>
</dbReference>
<evidence type="ECO:0000256" key="3">
    <source>
        <dbReference type="ARBA" id="ARBA00011375"/>
    </source>
</evidence>